<dbReference type="Gene3D" id="4.10.1000.10">
    <property type="entry name" value="Zinc finger, CCCH-type"/>
    <property type="match status" value="1"/>
</dbReference>
<evidence type="ECO:0000256" key="4">
    <source>
        <dbReference type="ARBA" id="ARBA00022833"/>
    </source>
</evidence>
<sequence>MQEFRIGITYNSWLSPNCQNTSIQIPTDIIESSKEVDFTIKYKTEICRNWENGICEFGDQCAFAHGIHELREKTALPNNYRTKRCKQFYELGYCLYGTRCQFKHREFSPSSVKINSSESKFLLGKGCDDNTKRRLRIFEELECKGQAQK</sequence>
<keyword evidence="2" id="KW-0677">Repeat</keyword>
<evidence type="ECO:0000313" key="7">
    <source>
        <dbReference type="EMBL" id="CAG9316774.1"/>
    </source>
</evidence>
<dbReference type="SMART" id="SM00356">
    <property type="entry name" value="ZnF_C3H1"/>
    <property type="match status" value="2"/>
</dbReference>
<keyword evidence="1 5" id="KW-0479">Metal-binding</keyword>
<feature type="domain" description="C3H1-type" evidence="6">
    <location>
        <begin position="79"/>
        <end position="107"/>
    </location>
</feature>
<evidence type="ECO:0000256" key="1">
    <source>
        <dbReference type="ARBA" id="ARBA00022723"/>
    </source>
</evidence>
<accession>A0AAU9IRU6</accession>
<dbReference type="PANTHER" id="PTHR12547">
    <property type="entry name" value="CCCH ZINC FINGER/TIS11-RELATED"/>
    <property type="match status" value="1"/>
</dbReference>
<dbReference type="Gene3D" id="6.10.250.3220">
    <property type="match status" value="1"/>
</dbReference>
<dbReference type="Pfam" id="PF00642">
    <property type="entry name" value="zf-CCCH"/>
    <property type="match status" value="2"/>
</dbReference>
<dbReference type="InterPro" id="IPR036855">
    <property type="entry name" value="Znf_CCCH_sf"/>
</dbReference>
<protein>
    <recommendedName>
        <fullName evidence="6">C3H1-type domain-containing protein</fullName>
    </recommendedName>
</protein>
<dbReference type="GO" id="GO:0003729">
    <property type="term" value="F:mRNA binding"/>
    <property type="evidence" value="ECO:0007669"/>
    <property type="project" value="InterPro"/>
</dbReference>
<dbReference type="Proteomes" id="UP001162131">
    <property type="component" value="Unassembled WGS sequence"/>
</dbReference>
<comment type="caution">
    <text evidence="7">The sequence shown here is derived from an EMBL/GenBank/DDBJ whole genome shotgun (WGS) entry which is preliminary data.</text>
</comment>
<evidence type="ECO:0000313" key="8">
    <source>
        <dbReference type="Proteomes" id="UP001162131"/>
    </source>
</evidence>
<dbReference type="SUPFAM" id="SSF90229">
    <property type="entry name" value="CCCH zinc finger"/>
    <property type="match status" value="2"/>
</dbReference>
<organism evidence="7 8">
    <name type="scientific">Blepharisma stoltei</name>
    <dbReference type="NCBI Taxonomy" id="1481888"/>
    <lineage>
        <taxon>Eukaryota</taxon>
        <taxon>Sar</taxon>
        <taxon>Alveolata</taxon>
        <taxon>Ciliophora</taxon>
        <taxon>Postciliodesmatophora</taxon>
        <taxon>Heterotrichea</taxon>
        <taxon>Heterotrichida</taxon>
        <taxon>Blepharismidae</taxon>
        <taxon>Blepharisma</taxon>
    </lineage>
</organism>
<feature type="zinc finger region" description="C3H1-type" evidence="5">
    <location>
        <begin position="41"/>
        <end position="68"/>
    </location>
</feature>
<proteinExistence type="predicted"/>
<dbReference type="InterPro" id="IPR045877">
    <property type="entry name" value="ZFP36-like"/>
</dbReference>
<keyword evidence="4 5" id="KW-0862">Zinc</keyword>
<dbReference type="PROSITE" id="PS50103">
    <property type="entry name" value="ZF_C3H1"/>
    <property type="match status" value="2"/>
</dbReference>
<evidence type="ECO:0000259" key="6">
    <source>
        <dbReference type="PROSITE" id="PS50103"/>
    </source>
</evidence>
<dbReference type="InterPro" id="IPR000571">
    <property type="entry name" value="Znf_CCCH"/>
</dbReference>
<evidence type="ECO:0000256" key="3">
    <source>
        <dbReference type="ARBA" id="ARBA00022771"/>
    </source>
</evidence>
<dbReference type="EMBL" id="CAJZBQ010000016">
    <property type="protein sequence ID" value="CAG9316774.1"/>
    <property type="molecule type" value="Genomic_DNA"/>
</dbReference>
<keyword evidence="3 5" id="KW-0863">Zinc-finger</keyword>
<dbReference type="GO" id="GO:0008270">
    <property type="term" value="F:zinc ion binding"/>
    <property type="evidence" value="ECO:0007669"/>
    <property type="project" value="UniProtKB-KW"/>
</dbReference>
<dbReference type="PANTHER" id="PTHR12547:SF18">
    <property type="entry name" value="PROTEIN TIS11"/>
    <property type="match status" value="1"/>
</dbReference>
<reference evidence="7" key="1">
    <citation type="submission" date="2021-09" db="EMBL/GenBank/DDBJ databases">
        <authorList>
            <consortium name="AG Swart"/>
            <person name="Singh M."/>
            <person name="Singh A."/>
            <person name="Seah K."/>
            <person name="Emmerich C."/>
        </authorList>
    </citation>
    <scope>NUCLEOTIDE SEQUENCE</scope>
    <source>
        <strain evidence="7">ATCC30299</strain>
    </source>
</reference>
<name>A0AAU9IRU6_9CILI</name>
<evidence type="ECO:0000256" key="5">
    <source>
        <dbReference type="PROSITE-ProRule" id="PRU00723"/>
    </source>
</evidence>
<dbReference type="AlphaFoldDB" id="A0AAU9IRU6"/>
<dbReference type="FunFam" id="4.10.1000.10:FF:000001">
    <property type="entry name" value="zinc finger CCCH domain-containing protein 15-like"/>
    <property type="match status" value="1"/>
</dbReference>
<feature type="domain" description="C3H1-type" evidence="6">
    <location>
        <begin position="41"/>
        <end position="68"/>
    </location>
</feature>
<keyword evidence="8" id="KW-1185">Reference proteome</keyword>
<gene>
    <name evidence="7" type="ORF">BSTOLATCC_MIC16876</name>
</gene>
<evidence type="ECO:0000256" key="2">
    <source>
        <dbReference type="ARBA" id="ARBA00022737"/>
    </source>
</evidence>
<feature type="zinc finger region" description="C3H1-type" evidence="5">
    <location>
        <begin position="79"/>
        <end position="107"/>
    </location>
</feature>